<protein>
    <recommendedName>
        <fullName evidence="1">Terminase large subunit-like ATPase domain-containing protein</fullName>
    </recommendedName>
</protein>
<feature type="domain" description="Terminase large subunit-like ATPase" evidence="1">
    <location>
        <begin position="60"/>
        <end position="187"/>
    </location>
</feature>
<dbReference type="Pfam" id="PF03354">
    <property type="entry name" value="TerL_ATPase"/>
    <property type="match status" value="1"/>
</dbReference>
<name>A0ABX8EFD4_9ACTN</name>
<accession>A0ABX8EFD4</accession>
<evidence type="ECO:0000313" key="3">
    <source>
        <dbReference type="Proteomes" id="UP000679307"/>
    </source>
</evidence>
<dbReference type="EMBL" id="CP075371">
    <property type="protein sequence ID" value="QVT79016.1"/>
    <property type="molecule type" value="Genomic_DNA"/>
</dbReference>
<keyword evidence="3" id="KW-1185">Reference proteome</keyword>
<dbReference type="RefSeq" id="WP_214058519.1">
    <property type="nucleotide sequence ID" value="NZ_CP075371.1"/>
</dbReference>
<dbReference type="Proteomes" id="UP000679307">
    <property type="component" value="Chromosome"/>
</dbReference>
<evidence type="ECO:0000259" key="1">
    <source>
        <dbReference type="Pfam" id="PF03354"/>
    </source>
</evidence>
<dbReference type="Gene3D" id="3.40.50.300">
    <property type="entry name" value="P-loop containing nucleotide triphosphate hydrolases"/>
    <property type="match status" value="1"/>
</dbReference>
<organism evidence="2 3">
    <name type="scientific">Nocardioides aquaticus</name>
    <dbReference type="NCBI Taxonomy" id="160826"/>
    <lineage>
        <taxon>Bacteria</taxon>
        <taxon>Bacillati</taxon>
        <taxon>Actinomycetota</taxon>
        <taxon>Actinomycetes</taxon>
        <taxon>Propionibacteriales</taxon>
        <taxon>Nocardioidaceae</taxon>
        <taxon>Nocardioides</taxon>
    </lineage>
</organism>
<dbReference type="InterPro" id="IPR027417">
    <property type="entry name" value="P-loop_NTPase"/>
</dbReference>
<dbReference type="InterPro" id="IPR046461">
    <property type="entry name" value="TerL_ATPase"/>
</dbReference>
<gene>
    <name evidence="2" type="ORF">ENKNEFLB_01396</name>
</gene>
<reference evidence="2 3" key="1">
    <citation type="submission" date="2021-05" db="EMBL/GenBank/DDBJ databases">
        <title>Complete genome of Nocardioides aquaticus KCTC 9944T isolated from meromictic and hypersaline Ekho Lake, Antarctica.</title>
        <authorList>
            <person name="Hwang K."/>
            <person name="Kim K.M."/>
            <person name="Choe H."/>
        </authorList>
    </citation>
    <scope>NUCLEOTIDE SEQUENCE [LARGE SCALE GENOMIC DNA]</scope>
    <source>
        <strain evidence="2 3">KCTC 9944</strain>
    </source>
</reference>
<dbReference type="Gene3D" id="3.30.420.240">
    <property type="match status" value="1"/>
</dbReference>
<sequence length="487" mass="53260">MSAPEPADALALLYAFRVDTGPATRAVPWGNVATERQVEDARAVIMEPGSWHMWLRPRGGSKTQDASLVALACLLTIQPPNSRSLVYAVDKDQAALMMEKLGHLAKALPEDLRVTGDRVTNIATQAFLTVETSDAPSALGHTPWLVVVDEFCAWPDRRGPRLLWQAVVSSMPKRPDSRLLVISSAGDPGNWTHDVVRSARTGTDWRFSYMQGPCPWWSEVDVARQRGALSDAAYSWYILNEFAAAENALVGADDLTASVARGVKSRPYDPAHRYAIGVDLGRKVDASVVAVAHREGDAVVVDHVERWLPTRLSPVRLETVEAAIRRLQAEYGHAHVRMDPAKGEMLSQRLGEDGLAVEEYVFSEASVDRLAALVSRLFGERRITVPDLPALVEELGTVVLRTTPGGRSRIDHHSGKHDDQVVAIALAAHWLMAQVSFGTGFVSNAREMVRGPRPRRDRTAVPARAGVAAGGREAAAADRLARMVRRR</sequence>
<proteinExistence type="predicted"/>
<evidence type="ECO:0000313" key="2">
    <source>
        <dbReference type="EMBL" id="QVT79016.1"/>
    </source>
</evidence>